<evidence type="ECO:0000256" key="2">
    <source>
        <dbReference type="SAM" id="Phobius"/>
    </source>
</evidence>
<protein>
    <submittedName>
        <fullName evidence="3">DUF4878 domain-containing protein</fullName>
    </submittedName>
</protein>
<sequence length="257" mass="27516">MSNPSGPDESQPEHGGEGAETAEAAETVSIPSSDPGVESVASEEPAERRFTAPSGFDAGSTQIIETAPEPATEVFPVSSSGSGATPPTEPIVATNPVAPQVIPGRTETPKRRRSWGWVIAVLLVIAAIVAVAILGTVLLTRDDTPAVSQEEMVRTAIQNFDAAIKKGDLATLRSITCGETADAYIKYDDRQWADIHRGVAAARQYPVVASIDQVVVNDRHAEANVRVFMAYDPSTQSTRSFDLEFRDEQWKICQAPQ</sequence>
<accession>A0ABT1LYT0</accession>
<evidence type="ECO:0000313" key="4">
    <source>
        <dbReference type="Proteomes" id="UP001651690"/>
    </source>
</evidence>
<keyword evidence="2" id="KW-0812">Transmembrane</keyword>
<comment type="caution">
    <text evidence="3">The sequence shown here is derived from an EMBL/GenBank/DDBJ whole genome shotgun (WGS) entry which is preliminary data.</text>
</comment>
<dbReference type="RefSeq" id="WP_255059242.1">
    <property type="nucleotide sequence ID" value="NZ_JANDBD010000003.1"/>
</dbReference>
<dbReference type="Proteomes" id="UP001651690">
    <property type="component" value="Unassembled WGS sequence"/>
</dbReference>
<keyword evidence="2" id="KW-0472">Membrane</keyword>
<dbReference type="InterPro" id="IPR032710">
    <property type="entry name" value="NTF2-like_dom_sf"/>
</dbReference>
<dbReference type="SUPFAM" id="SSF54427">
    <property type="entry name" value="NTF2-like"/>
    <property type="match status" value="1"/>
</dbReference>
<gene>
    <name evidence="3" type="ORF">NM203_07685</name>
</gene>
<evidence type="ECO:0000256" key="1">
    <source>
        <dbReference type="SAM" id="MobiDB-lite"/>
    </source>
</evidence>
<feature type="region of interest" description="Disordered" evidence="1">
    <location>
        <begin position="1"/>
        <end position="58"/>
    </location>
</feature>
<feature type="transmembrane region" description="Helical" evidence="2">
    <location>
        <begin position="115"/>
        <end position="139"/>
    </location>
</feature>
<keyword evidence="4" id="KW-1185">Reference proteome</keyword>
<feature type="region of interest" description="Disordered" evidence="1">
    <location>
        <begin position="73"/>
        <end position="94"/>
    </location>
</feature>
<reference evidence="3 4" key="1">
    <citation type="submission" date="2022-06" db="EMBL/GenBank/DDBJ databases">
        <title>Mycolicibacterium sp. CAU 1645 isolated from seawater.</title>
        <authorList>
            <person name="Kim W."/>
        </authorList>
    </citation>
    <scope>NUCLEOTIDE SEQUENCE [LARGE SCALE GENOMIC DNA]</scope>
    <source>
        <strain evidence="3 4">CAU 1645</strain>
    </source>
</reference>
<name>A0ABT1LYT0_9MYCO</name>
<dbReference type="EMBL" id="JANDBD010000003">
    <property type="protein sequence ID" value="MCP9272065.1"/>
    <property type="molecule type" value="Genomic_DNA"/>
</dbReference>
<proteinExistence type="predicted"/>
<organism evidence="3 4">
    <name type="scientific">Mycolicibacterium arenosum</name>
    <dbReference type="NCBI Taxonomy" id="2952157"/>
    <lineage>
        <taxon>Bacteria</taxon>
        <taxon>Bacillati</taxon>
        <taxon>Actinomycetota</taxon>
        <taxon>Actinomycetes</taxon>
        <taxon>Mycobacteriales</taxon>
        <taxon>Mycobacteriaceae</taxon>
        <taxon>Mycolicibacterium</taxon>
    </lineage>
</organism>
<evidence type="ECO:0000313" key="3">
    <source>
        <dbReference type="EMBL" id="MCP9272065.1"/>
    </source>
</evidence>
<keyword evidence="2" id="KW-1133">Transmembrane helix</keyword>